<dbReference type="CDD" id="cd07122">
    <property type="entry name" value="ALDH_F20_ACDH"/>
    <property type="match status" value="1"/>
</dbReference>
<dbReference type="KEGG" id="bliq:INP51_02460"/>
<dbReference type="Pfam" id="PF00171">
    <property type="entry name" value="Aldedh"/>
    <property type="match status" value="1"/>
</dbReference>
<dbReference type="PANTHER" id="PTHR11699">
    <property type="entry name" value="ALDEHYDE DEHYDROGENASE-RELATED"/>
    <property type="match status" value="1"/>
</dbReference>
<keyword evidence="4" id="KW-1185">Reference proteome</keyword>
<evidence type="ECO:0000259" key="2">
    <source>
        <dbReference type="Pfam" id="PF00171"/>
    </source>
</evidence>
<organism evidence="3 4">
    <name type="scientific">Blautia liquoris</name>
    <dbReference type="NCBI Taxonomy" id="2779518"/>
    <lineage>
        <taxon>Bacteria</taxon>
        <taxon>Bacillati</taxon>
        <taxon>Bacillota</taxon>
        <taxon>Clostridia</taxon>
        <taxon>Lachnospirales</taxon>
        <taxon>Lachnospiraceae</taxon>
        <taxon>Blautia</taxon>
    </lineage>
</organism>
<dbReference type="Proteomes" id="UP000593601">
    <property type="component" value="Chromosome"/>
</dbReference>
<feature type="domain" description="Aldehyde dehydrogenase" evidence="2">
    <location>
        <begin position="11"/>
        <end position="273"/>
    </location>
</feature>
<dbReference type="InterPro" id="IPR016162">
    <property type="entry name" value="Ald_DH_N"/>
</dbReference>
<dbReference type="EMBL" id="CP063304">
    <property type="protein sequence ID" value="QOV19855.1"/>
    <property type="molecule type" value="Genomic_DNA"/>
</dbReference>
<dbReference type="InterPro" id="IPR016161">
    <property type="entry name" value="Ald_DH/histidinol_DH"/>
</dbReference>
<accession>A0A7M2RHP9</accession>
<sequence>MQLYDKDLLSVQEVRELVDKAKAAQEELSHKSQKEVDFLVKSMASAGVRNAKRLAKMACEETGFGIEEDKIVKNVFASDGVYQYIKDMKTIGELDYDKEKKVKSYAVPVGVIAALIPSTNPTSTVLYKAQIAVKAGNAIVFSPHPNARNCILETVKVIRQSIAEAGGDENLVSCITTPTIQATSNLMSHADVALILATGGSAMVRAAYSSGTPAIGVGPGNGPAYIEKTADLPCAVKRIMDSKTFDNGTICASEQSVICDDDREEAVQEEMERQGAYFLSDEQYKQLGSFILRANGTMNPEIVGKNAKVIARLAGIQVPEGTRVLVAREDGIGKGHPYSNEKLCPILAFYTAPSYREICELTEEILHYEGAGHTFSIHTKDESIIEYFAKRVPASRIVVNAASALGGIGATTGLVPALTLGCGAVGGSATSDNVGPANLFNVKNVAWGCKELEDIRKEQPDCSEGVCKPLCGENSFRDIDIDAVVSEIIKRLQAV</sequence>
<dbReference type="Gene3D" id="3.40.605.10">
    <property type="entry name" value="Aldehyde Dehydrogenase, Chain A, domain 1"/>
    <property type="match status" value="1"/>
</dbReference>
<proteinExistence type="predicted"/>
<dbReference type="InterPro" id="IPR013357">
    <property type="entry name" value="Acetaldehyde_DH_acetylating"/>
</dbReference>
<dbReference type="RefSeq" id="WP_193736175.1">
    <property type="nucleotide sequence ID" value="NZ_CP063304.1"/>
</dbReference>
<evidence type="ECO:0000313" key="4">
    <source>
        <dbReference type="Proteomes" id="UP000593601"/>
    </source>
</evidence>
<gene>
    <name evidence="3" type="ORF">INP51_02460</name>
</gene>
<evidence type="ECO:0000313" key="3">
    <source>
        <dbReference type="EMBL" id="QOV19855.1"/>
    </source>
</evidence>
<dbReference type="AlphaFoldDB" id="A0A7M2RHP9"/>
<dbReference type="NCBIfam" id="TIGR02518">
    <property type="entry name" value="EutH_ACDH"/>
    <property type="match status" value="1"/>
</dbReference>
<dbReference type="SUPFAM" id="SSF53720">
    <property type="entry name" value="ALDH-like"/>
    <property type="match status" value="1"/>
</dbReference>
<keyword evidence="1 3" id="KW-0560">Oxidoreductase</keyword>
<dbReference type="Gene3D" id="3.40.309.10">
    <property type="entry name" value="Aldehyde Dehydrogenase, Chain A, domain 2"/>
    <property type="match status" value="1"/>
</dbReference>
<dbReference type="InterPro" id="IPR015590">
    <property type="entry name" value="Aldehyde_DH_dom"/>
</dbReference>
<reference evidence="3 4" key="1">
    <citation type="submission" date="2020-10" db="EMBL/GenBank/DDBJ databases">
        <title>Blautia liquoris sp.nov., isolated from the mud in a fermentation cellar used for the production of Chinese strong-flavoured liquor.</title>
        <authorList>
            <person name="Lu L."/>
        </authorList>
    </citation>
    <scope>NUCLEOTIDE SEQUENCE [LARGE SCALE GENOMIC DNA]</scope>
    <source>
        <strain evidence="3 4">LZLJ-3</strain>
    </source>
</reference>
<protein>
    <submittedName>
        <fullName evidence="3">Acetaldehyde dehydrogenase (Acetylating)</fullName>
        <ecNumber evidence="3">1.2.1.10</ecNumber>
    </submittedName>
</protein>
<dbReference type="EC" id="1.2.1.10" evidence="3"/>
<dbReference type="InterPro" id="IPR016163">
    <property type="entry name" value="Ald_DH_C"/>
</dbReference>
<dbReference type="GO" id="GO:0008774">
    <property type="term" value="F:acetaldehyde dehydrogenase (acetylating) activity"/>
    <property type="evidence" value="ECO:0007669"/>
    <property type="project" value="UniProtKB-EC"/>
</dbReference>
<evidence type="ECO:0000256" key="1">
    <source>
        <dbReference type="ARBA" id="ARBA00023002"/>
    </source>
</evidence>
<name>A0A7M2RHP9_9FIRM</name>